<dbReference type="Proteomes" id="UP000682733">
    <property type="component" value="Unassembled WGS sequence"/>
</dbReference>
<dbReference type="EMBL" id="CAJOBA010003697">
    <property type="protein sequence ID" value="CAF3690123.1"/>
    <property type="molecule type" value="Genomic_DNA"/>
</dbReference>
<gene>
    <name evidence="1" type="ORF">OVA965_LOCUS10123</name>
    <name evidence="2" type="ORF">TMI583_LOCUS10119</name>
</gene>
<accession>A0A8S2HYN8</accession>
<dbReference type="Proteomes" id="UP000677228">
    <property type="component" value="Unassembled WGS sequence"/>
</dbReference>
<reference evidence="2" key="1">
    <citation type="submission" date="2021-02" db="EMBL/GenBank/DDBJ databases">
        <authorList>
            <person name="Nowell W R."/>
        </authorList>
    </citation>
    <scope>NUCLEOTIDE SEQUENCE</scope>
</reference>
<dbReference type="AlphaFoldDB" id="A0A8S2HYN8"/>
<dbReference type="EMBL" id="CAJNOK010003696">
    <property type="protein sequence ID" value="CAF0911043.1"/>
    <property type="molecule type" value="Genomic_DNA"/>
</dbReference>
<protein>
    <submittedName>
        <fullName evidence="2">Uncharacterized protein</fullName>
    </submittedName>
</protein>
<evidence type="ECO:0000313" key="2">
    <source>
        <dbReference type="EMBL" id="CAF3690123.1"/>
    </source>
</evidence>
<proteinExistence type="predicted"/>
<comment type="caution">
    <text evidence="2">The sequence shown here is derived from an EMBL/GenBank/DDBJ whole genome shotgun (WGS) entry which is preliminary data.</text>
</comment>
<evidence type="ECO:0000313" key="3">
    <source>
        <dbReference type="Proteomes" id="UP000682733"/>
    </source>
</evidence>
<organism evidence="2 3">
    <name type="scientific">Didymodactylos carnosus</name>
    <dbReference type="NCBI Taxonomy" id="1234261"/>
    <lineage>
        <taxon>Eukaryota</taxon>
        <taxon>Metazoa</taxon>
        <taxon>Spiralia</taxon>
        <taxon>Gnathifera</taxon>
        <taxon>Rotifera</taxon>
        <taxon>Eurotatoria</taxon>
        <taxon>Bdelloidea</taxon>
        <taxon>Philodinida</taxon>
        <taxon>Philodinidae</taxon>
        <taxon>Didymodactylos</taxon>
    </lineage>
</organism>
<name>A0A8S2HYN8_9BILA</name>
<evidence type="ECO:0000313" key="1">
    <source>
        <dbReference type="EMBL" id="CAF0911043.1"/>
    </source>
</evidence>
<sequence length="142" mass="16949">MTKQFPHSKCLYGSILQLKLTAHNLLELGEWIGWTKSRLPRFLNDCDNEYQLYIQTKNQFDLSRNESDVDASYVATYLFAFAEACENLSRNRAFYYCLNSFIDQFTLCPYRTPTMKLSYKLISRHDWAMENQRPLPQRIRRI</sequence>